<keyword evidence="11 12" id="KW-0472">Membrane</keyword>
<evidence type="ECO:0000256" key="8">
    <source>
        <dbReference type="ARBA" id="ARBA00022989"/>
    </source>
</evidence>
<protein>
    <recommendedName>
        <fullName evidence="12">NADH-quinone oxidoreductase subunit A</fullName>
        <ecNumber evidence="12">7.1.1.-</ecNumber>
    </recommendedName>
    <alternativeName>
        <fullName evidence="12">NADH dehydrogenase I subunit A</fullName>
    </alternativeName>
    <alternativeName>
        <fullName evidence="12">NDH-1 subunit A</fullName>
    </alternativeName>
    <alternativeName>
        <fullName evidence="12">NUO1</fullName>
    </alternativeName>
</protein>
<gene>
    <name evidence="12 14" type="primary">nuoA</name>
    <name evidence="14" type="ORF">PRHACTZTBTEA_148</name>
</gene>
<dbReference type="InterPro" id="IPR038430">
    <property type="entry name" value="NDAH_ubi_oxred_su3_sf"/>
</dbReference>
<evidence type="ECO:0000256" key="3">
    <source>
        <dbReference type="ARBA" id="ARBA00022448"/>
    </source>
</evidence>
<dbReference type="Pfam" id="PF00507">
    <property type="entry name" value="Oxidored_q4"/>
    <property type="match status" value="1"/>
</dbReference>
<comment type="subunit">
    <text evidence="12">NDH-1 is composed of 13 different subunits. Subunits NuoA, H, J, K, L, M, N constitute the membrane sector of the complex.</text>
</comment>
<evidence type="ECO:0000256" key="1">
    <source>
        <dbReference type="ARBA" id="ARBA00004141"/>
    </source>
</evidence>
<keyword evidence="4 12" id="KW-1003">Cell membrane</keyword>
<evidence type="ECO:0000256" key="7">
    <source>
        <dbReference type="ARBA" id="ARBA00022967"/>
    </source>
</evidence>
<dbReference type="InterPro" id="IPR023043">
    <property type="entry name" value="NAD(P)H_OxRDtase_bac/plastid"/>
</dbReference>
<evidence type="ECO:0000256" key="2">
    <source>
        <dbReference type="ARBA" id="ARBA00008472"/>
    </source>
</evidence>
<sequence>MILLNKNYELHYILSLSVFFIGIISFCVFLLIIGYLFGGRSKMITKHIPYESGIDSVGSARLRMSVKFYLISMFFVIFDVESMFLFLWSVNILELGWIGFIESSVFILILLLGLFYLIRIGALNWTPINSQRKVKYSSNILKISNRCFK</sequence>
<organism evidence="14 15">
    <name type="scientific">Candidatus Providencia siddallii</name>
    <dbReference type="NCBI Taxonomy" id="1715285"/>
    <lineage>
        <taxon>Bacteria</taxon>
        <taxon>Pseudomonadati</taxon>
        <taxon>Pseudomonadota</taxon>
        <taxon>Gammaproteobacteria</taxon>
        <taxon>Enterobacterales</taxon>
        <taxon>Morganellaceae</taxon>
        <taxon>Providencia</taxon>
    </lineage>
</organism>
<comment type="function">
    <text evidence="12">NDH-1 shuttles electrons from NADH, via FMN and iron-sulfur (Fe-S) centers, to quinones in the respiratory chain. The immediate electron acceptor for the enzyme in this species is believed to be ubiquinone. Couples the redox reaction to proton translocation (for every two electrons transferred, four hydrogen ions are translocated across the cytoplasmic membrane), and thus conserves the redox energy in a proton gradient.</text>
</comment>
<reference evidence="14" key="1">
    <citation type="submission" date="2024-04" db="EMBL/GenBank/DDBJ databases">
        <authorList>
            <person name="Manzano-Marin A."/>
            <person name="Manzano-Marin A."/>
            <person name="Alejandro Manzano Marin A."/>
        </authorList>
    </citation>
    <scope>NUCLEOTIDE SEQUENCE [LARGE SCALE GENOMIC DNA]</scope>
    <source>
        <strain evidence="14">TABTEA</strain>
    </source>
</reference>
<comment type="similarity">
    <text evidence="2 12 13">Belongs to the complex I subunit 3 family.</text>
</comment>
<feature type="transmembrane region" description="Helical" evidence="12">
    <location>
        <begin position="12"/>
        <end position="37"/>
    </location>
</feature>
<evidence type="ECO:0000256" key="5">
    <source>
        <dbReference type="ARBA" id="ARBA00022692"/>
    </source>
</evidence>
<keyword evidence="7 12" id="KW-1278">Translocase</keyword>
<dbReference type="EMBL" id="OZ034688">
    <property type="protein sequence ID" value="CAL1329079.1"/>
    <property type="molecule type" value="Genomic_DNA"/>
</dbReference>
<dbReference type="Proteomes" id="UP001497533">
    <property type="component" value="Chromosome"/>
</dbReference>
<evidence type="ECO:0000313" key="15">
    <source>
        <dbReference type="Proteomes" id="UP001497533"/>
    </source>
</evidence>
<evidence type="ECO:0000313" key="14">
    <source>
        <dbReference type="EMBL" id="CAL1329079.1"/>
    </source>
</evidence>
<dbReference type="PANTHER" id="PTHR11058">
    <property type="entry name" value="NADH-UBIQUINONE OXIDOREDUCTASE CHAIN 3"/>
    <property type="match status" value="1"/>
</dbReference>
<dbReference type="InterPro" id="IPR000440">
    <property type="entry name" value="NADH_UbQ/plastoQ_OxRdtase_su3"/>
</dbReference>
<comment type="catalytic activity">
    <reaction evidence="12 13">
        <text>a quinone + NADH + 5 H(+)(in) = a quinol + NAD(+) + 4 H(+)(out)</text>
        <dbReference type="Rhea" id="RHEA:57888"/>
        <dbReference type="ChEBI" id="CHEBI:15378"/>
        <dbReference type="ChEBI" id="CHEBI:24646"/>
        <dbReference type="ChEBI" id="CHEBI:57540"/>
        <dbReference type="ChEBI" id="CHEBI:57945"/>
        <dbReference type="ChEBI" id="CHEBI:132124"/>
    </reaction>
</comment>
<keyword evidence="9 12" id="KW-0520">NAD</keyword>
<feature type="transmembrane region" description="Helical" evidence="12">
    <location>
        <begin position="68"/>
        <end position="89"/>
    </location>
</feature>
<feature type="transmembrane region" description="Helical" evidence="12">
    <location>
        <begin position="95"/>
        <end position="118"/>
    </location>
</feature>
<keyword evidence="3 12" id="KW-0813">Transport</keyword>
<dbReference type="EC" id="7.1.1.-" evidence="12"/>
<evidence type="ECO:0000256" key="9">
    <source>
        <dbReference type="ARBA" id="ARBA00023027"/>
    </source>
</evidence>
<evidence type="ECO:0000256" key="4">
    <source>
        <dbReference type="ARBA" id="ARBA00022475"/>
    </source>
</evidence>
<keyword evidence="6 12" id="KW-0874">Quinone</keyword>
<evidence type="ECO:0000256" key="11">
    <source>
        <dbReference type="ARBA" id="ARBA00023136"/>
    </source>
</evidence>
<dbReference type="Gene3D" id="1.20.58.1610">
    <property type="entry name" value="NADH:ubiquinone/plastoquinone oxidoreductase, chain 3"/>
    <property type="match status" value="1"/>
</dbReference>
<name>A0ABM9NNM9_9GAMM</name>
<evidence type="ECO:0000256" key="6">
    <source>
        <dbReference type="ARBA" id="ARBA00022719"/>
    </source>
</evidence>
<keyword evidence="8 12" id="KW-1133">Transmembrane helix</keyword>
<comment type="subcellular location">
    <subcellularLocation>
        <location evidence="12 13">Cell membrane</location>
        <topology evidence="12 13">Multi-pass membrane protein</topology>
    </subcellularLocation>
    <subcellularLocation>
        <location evidence="1">Membrane</location>
        <topology evidence="1">Multi-pass membrane protein</topology>
    </subcellularLocation>
</comment>
<evidence type="ECO:0000256" key="10">
    <source>
        <dbReference type="ARBA" id="ARBA00023075"/>
    </source>
</evidence>
<evidence type="ECO:0000256" key="12">
    <source>
        <dbReference type="HAMAP-Rule" id="MF_01394"/>
    </source>
</evidence>
<proteinExistence type="inferred from homology"/>
<accession>A0ABM9NNM9</accession>
<keyword evidence="15" id="KW-1185">Reference proteome</keyword>
<dbReference type="HAMAP" id="MF_01394">
    <property type="entry name" value="NDH1_NuoA"/>
    <property type="match status" value="1"/>
</dbReference>
<dbReference type="PANTHER" id="PTHR11058:SF21">
    <property type="entry name" value="NADH-QUINONE OXIDOREDUCTASE SUBUNIT A"/>
    <property type="match status" value="1"/>
</dbReference>
<evidence type="ECO:0000256" key="13">
    <source>
        <dbReference type="RuleBase" id="RU003639"/>
    </source>
</evidence>
<keyword evidence="5 12" id="KW-0812">Transmembrane</keyword>
<keyword evidence="10 12" id="KW-0830">Ubiquinone</keyword>
<dbReference type="RefSeq" id="WP_341765134.1">
    <property type="nucleotide sequence ID" value="NZ_OZ034688.1"/>
</dbReference>